<gene>
    <name evidence="2" type="ORF">ACFQH9_24395</name>
</gene>
<accession>A0ABW1ICR2</accession>
<proteinExistence type="predicted"/>
<feature type="region of interest" description="Disordered" evidence="1">
    <location>
        <begin position="1"/>
        <end position="51"/>
    </location>
</feature>
<dbReference type="Proteomes" id="UP001596119">
    <property type="component" value="Unassembled WGS sequence"/>
</dbReference>
<dbReference type="RefSeq" id="WP_379569341.1">
    <property type="nucleotide sequence ID" value="NZ_JBHSQK010000070.1"/>
</dbReference>
<keyword evidence="3" id="KW-1185">Reference proteome</keyword>
<evidence type="ECO:0000256" key="1">
    <source>
        <dbReference type="SAM" id="MobiDB-lite"/>
    </source>
</evidence>
<organism evidence="2 3">
    <name type="scientific">Pseudonocardia lutea</name>
    <dbReference type="NCBI Taxonomy" id="2172015"/>
    <lineage>
        <taxon>Bacteria</taxon>
        <taxon>Bacillati</taxon>
        <taxon>Actinomycetota</taxon>
        <taxon>Actinomycetes</taxon>
        <taxon>Pseudonocardiales</taxon>
        <taxon>Pseudonocardiaceae</taxon>
        <taxon>Pseudonocardia</taxon>
    </lineage>
</organism>
<evidence type="ECO:0000313" key="3">
    <source>
        <dbReference type="Proteomes" id="UP001596119"/>
    </source>
</evidence>
<protein>
    <recommendedName>
        <fullName evidence="4">DUF2017 domain-containing protein</fullName>
    </recommendedName>
</protein>
<reference evidence="3" key="1">
    <citation type="journal article" date="2019" name="Int. J. Syst. Evol. Microbiol.">
        <title>The Global Catalogue of Microorganisms (GCM) 10K type strain sequencing project: providing services to taxonomists for standard genome sequencing and annotation.</title>
        <authorList>
            <consortium name="The Broad Institute Genomics Platform"/>
            <consortium name="The Broad Institute Genome Sequencing Center for Infectious Disease"/>
            <person name="Wu L."/>
            <person name="Ma J."/>
        </authorList>
    </citation>
    <scope>NUCLEOTIDE SEQUENCE [LARGE SCALE GENOMIC DNA]</scope>
    <source>
        <strain evidence="3">CGMCC 4.7397</strain>
    </source>
</reference>
<sequence length="263" mass="27846">MGKKQQARGQKRAAKVAARRKKVRRTQEPLRPVVTLPGLDEYGPDDSLEPGLGQDLAEELEAVEEMRYAVAEIRTVRAVGPYDGNPEWLEVLEANVDALAGAEEDDLVVEIIDDRVRRAVADTLASSSPEPAREEVRCLVASDGEIAPPDLAPDDPSGAPAQALAFAVLIGWLANRGPRPIPAAARTRVPEWVRSTLGAEPAAAVDRVIGILGSDAERAEAIGPVAEELGDDYLAALLWVAAGLVALYGEGDVAFLPGPDAQG</sequence>
<evidence type="ECO:0008006" key="4">
    <source>
        <dbReference type="Google" id="ProtNLM"/>
    </source>
</evidence>
<feature type="compositionally biased region" description="Basic residues" evidence="1">
    <location>
        <begin position="1"/>
        <end position="24"/>
    </location>
</feature>
<evidence type="ECO:0000313" key="2">
    <source>
        <dbReference type="EMBL" id="MFC5951412.1"/>
    </source>
</evidence>
<dbReference type="EMBL" id="JBHSQK010000070">
    <property type="protein sequence ID" value="MFC5951412.1"/>
    <property type="molecule type" value="Genomic_DNA"/>
</dbReference>
<comment type="caution">
    <text evidence="2">The sequence shown here is derived from an EMBL/GenBank/DDBJ whole genome shotgun (WGS) entry which is preliminary data.</text>
</comment>
<name>A0ABW1ICR2_9PSEU</name>